<dbReference type="PANTHER" id="PTHR32328:SF0">
    <property type="entry name" value="L-SERYL-TRNA(SEC) SELENIUM TRANSFERASE"/>
    <property type="match status" value="1"/>
</dbReference>
<dbReference type="Pfam" id="PF12390">
    <property type="entry name" value="Se-cys_synth_N"/>
    <property type="match status" value="1"/>
</dbReference>
<dbReference type="NCBIfam" id="TIGR00474">
    <property type="entry name" value="selA"/>
    <property type="match status" value="1"/>
</dbReference>
<dbReference type="HAMAP" id="MF_00423">
    <property type="entry name" value="SelA"/>
    <property type="match status" value="1"/>
</dbReference>
<dbReference type="PANTHER" id="PTHR32328">
    <property type="entry name" value="L-SERYL-TRNA(SEC) SELENIUM TRANSFERASE"/>
    <property type="match status" value="1"/>
</dbReference>
<evidence type="ECO:0000256" key="4">
    <source>
        <dbReference type="ARBA" id="ARBA00022898"/>
    </source>
</evidence>
<evidence type="ECO:0000259" key="7">
    <source>
        <dbReference type="Pfam" id="PF12390"/>
    </source>
</evidence>
<evidence type="ECO:0000256" key="5">
    <source>
        <dbReference type="ARBA" id="ARBA00022917"/>
    </source>
</evidence>
<proteinExistence type="inferred from homology"/>
<evidence type="ECO:0000313" key="8">
    <source>
        <dbReference type="EMBL" id="VAX16556.1"/>
    </source>
</evidence>
<reference evidence="8" key="1">
    <citation type="submission" date="2018-06" db="EMBL/GenBank/DDBJ databases">
        <authorList>
            <person name="Zhirakovskaya E."/>
        </authorList>
    </citation>
    <scope>NUCLEOTIDE SEQUENCE</scope>
</reference>
<dbReference type="Gene3D" id="3.90.1150.180">
    <property type="match status" value="1"/>
</dbReference>
<gene>
    <name evidence="8" type="ORF">MNBD_NITROSPINAE02-2139</name>
</gene>
<feature type="domain" description="L-seryl-tRNA selenium transferase N-terminal" evidence="7">
    <location>
        <begin position="7"/>
        <end position="46"/>
    </location>
</feature>
<protein>
    <submittedName>
        <fullName evidence="8">L-seryl-tRNA(Sec) selenium transferase</fullName>
        <ecNumber evidence="8">2.9.1.1</ecNumber>
    </submittedName>
</protein>
<dbReference type="InterPro" id="IPR025862">
    <property type="entry name" value="SelA_trans_N_dom"/>
</dbReference>
<sequence length="460" mass="50018">MTIQDKLRRLPSIDKILSHQDCEPLVGRYGRAKILDMMRHILDEARKKAQAGDYTPLLDSPSAFIAKAALALEADSRSNMTKVVNCTGVVVHTNLGRALLAKEATQAAALAGSHSVNLEYRIDEGERGERDELVEGLITRLTGAEAATVVNNNAAAIFLALNTLSEGKETLVSRGELIEIGGSFRLPEIMRKSGCLLREVGTTNRTHLTDYEDGITGDTALIMRAHPSNFSIVGFTSQPGYQELANLAGSKVIPFIVDLGSGALIDMEPLGLGRELTVQKTLEMGADIVTFSGDKLLGGPQAGIIAGARELIDRIRKNHLKRILRCGKMTLASLEATLRLYQHPELALRHIPTLRALSRDIKDIRRVATKVAGAMETFFGEEAEVTVIDDICRAGSGAAPQADIPSVSVAIKHSSMNPNQLARWFRQISPPVAGRVEADLFRLDIRLVEDEKEITDSLPH</sequence>
<dbReference type="Pfam" id="PF03841">
    <property type="entry name" value="SelA"/>
    <property type="match status" value="1"/>
</dbReference>
<dbReference type="SUPFAM" id="SSF53383">
    <property type="entry name" value="PLP-dependent transferases"/>
    <property type="match status" value="1"/>
</dbReference>
<dbReference type="EMBL" id="UOGE01000011">
    <property type="protein sequence ID" value="VAX16556.1"/>
    <property type="molecule type" value="Genomic_DNA"/>
</dbReference>
<dbReference type="InterPro" id="IPR004534">
    <property type="entry name" value="SelA_trans"/>
</dbReference>
<keyword evidence="2" id="KW-0963">Cytoplasm</keyword>
<dbReference type="InterPro" id="IPR018319">
    <property type="entry name" value="SelA-like"/>
</dbReference>
<evidence type="ECO:0000256" key="1">
    <source>
        <dbReference type="ARBA" id="ARBA00001933"/>
    </source>
</evidence>
<dbReference type="GO" id="GO:0005737">
    <property type="term" value="C:cytoplasm"/>
    <property type="evidence" value="ECO:0007669"/>
    <property type="project" value="InterPro"/>
</dbReference>
<dbReference type="EC" id="2.9.1.1" evidence="8"/>
<dbReference type="GO" id="GO:0004125">
    <property type="term" value="F:L-seryl-tRNA(Sec) selenium transferase activity"/>
    <property type="evidence" value="ECO:0007669"/>
    <property type="project" value="UniProtKB-EC"/>
</dbReference>
<keyword evidence="5" id="KW-0648">Protein biosynthesis</keyword>
<dbReference type="InterPro" id="IPR015424">
    <property type="entry name" value="PyrdxlP-dep_Trfase"/>
</dbReference>
<keyword evidence="6" id="KW-0711">Selenium</keyword>
<evidence type="ECO:0000256" key="2">
    <source>
        <dbReference type="ARBA" id="ARBA00022490"/>
    </source>
</evidence>
<dbReference type="GO" id="GO:0001514">
    <property type="term" value="P:selenocysteine incorporation"/>
    <property type="evidence" value="ECO:0007669"/>
    <property type="project" value="InterPro"/>
</dbReference>
<evidence type="ECO:0000256" key="3">
    <source>
        <dbReference type="ARBA" id="ARBA00022679"/>
    </source>
</evidence>
<evidence type="ECO:0000256" key="6">
    <source>
        <dbReference type="ARBA" id="ARBA00023266"/>
    </source>
</evidence>
<keyword evidence="4" id="KW-0663">Pyridoxal phosphate</keyword>
<name>A0A3B1BE69_9ZZZZ</name>
<organism evidence="8">
    <name type="scientific">hydrothermal vent metagenome</name>
    <dbReference type="NCBI Taxonomy" id="652676"/>
    <lineage>
        <taxon>unclassified sequences</taxon>
        <taxon>metagenomes</taxon>
        <taxon>ecological metagenomes</taxon>
    </lineage>
</organism>
<accession>A0A3B1BE69</accession>
<dbReference type="Gene3D" id="3.40.640.10">
    <property type="entry name" value="Type I PLP-dependent aspartate aminotransferase-like (Major domain)"/>
    <property type="match status" value="1"/>
</dbReference>
<keyword evidence="3 8" id="KW-0808">Transferase</keyword>
<dbReference type="AlphaFoldDB" id="A0A3B1BE69"/>
<comment type="cofactor">
    <cofactor evidence="1">
        <name>pyridoxal 5'-phosphate</name>
        <dbReference type="ChEBI" id="CHEBI:597326"/>
    </cofactor>
</comment>
<dbReference type="InterPro" id="IPR015421">
    <property type="entry name" value="PyrdxlP-dep_Trfase_major"/>
</dbReference>